<gene>
    <name evidence="2" type="ORF">Sjap_004229</name>
</gene>
<sequence>MLSLNPPKPVSLFHHHPSILIPKPHQPTSLPALPPPKNRSLTSDKILHIASPVHRPMHKDELKQEDEQLLEDSSLLYKRHVDTFASWLLNKDAPNDKGMEVRVPKDKEDEARITKDKREKMRISKEKRKEVRIDESDFFNLLNDINLGEDLSNRKKKGRGPTKLLGANIIGGENPRLKVEWNERGQPIGKNSEKFVSLLGVLAKEMVPLNKPSWTKVNMGIKNTIWLLLLQKCIIEECRKKIVFRLIGKLWRNWKSMLSKKLKKSVSPSACKPLEVKEHEWNEFVQVRRSLEWKKKIKESSQDPNYKSSFSIKDDLLSQVIGPEHPGCVRGLGFGATSSNINAQLQVVSWKQAMNNKVNEVMERQKVMEEIISQLTSSMSHRDDNGNLEGKPCKLLHWIASGEVVAYGEISSTDPSL</sequence>
<dbReference type="EMBL" id="JBBNAE010000002">
    <property type="protein sequence ID" value="KAK9144326.1"/>
    <property type="molecule type" value="Genomic_DNA"/>
</dbReference>
<protein>
    <submittedName>
        <fullName evidence="2">Uncharacterized protein</fullName>
    </submittedName>
</protein>
<dbReference type="PANTHER" id="PTHR33018">
    <property type="entry name" value="OS10G0338966 PROTEIN-RELATED"/>
    <property type="match status" value="1"/>
</dbReference>
<dbReference type="Proteomes" id="UP001417504">
    <property type="component" value="Unassembled WGS sequence"/>
</dbReference>
<name>A0AAP0PKR0_9MAGN</name>
<dbReference type="AlphaFoldDB" id="A0AAP0PKR0"/>
<dbReference type="PANTHER" id="PTHR33018:SF34">
    <property type="entry name" value="OS02G0472350 PROTEIN"/>
    <property type="match status" value="1"/>
</dbReference>
<feature type="region of interest" description="Disordered" evidence="1">
    <location>
        <begin position="18"/>
        <end position="39"/>
    </location>
</feature>
<reference evidence="2 3" key="1">
    <citation type="submission" date="2024-01" db="EMBL/GenBank/DDBJ databases">
        <title>Genome assemblies of Stephania.</title>
        <authorList>
            <person name="Yang L."/>
        </authorList>
    </citation>
    <scope>NUCLEOTIDE SEQUENCE [LARGE SCALE GENOMIC DNA]</scope>
    <source>
        <strain evidence="2">QJT</strain>
        <tissue evidence="2">Leaf</tissue>
    </source>
</reference>
<evidence type="ECO:0000256" key="1">
    <source>
        <dbReference type="SAM" id="MobiDB-lite"/>
    </source>
</evidence>
<comment type="caution">
    <text evidence="2">The sequence shown here is derived from an EMBL/GenBank/DDBJ whole genome shotgun (WGS) entry which is preliminary data.</text>
</comment>
<keyword evidence="3" id="KW-1185">Reference proteome</keyword>
<evidence type="ECO:0000313" key="3">
    <source>
        <dbReference type="Proteomes" id="UP001417504"/>
    </source>
</evidence>
<organism evidence="2 3">
    <name type="scientific">Stephania japonica</name>
    <dbReference type="NCBI Taxonomy" id="461633"/>
    <lineage>
        <taxon>Eukaryota</taxon>
        <taxon>Viridiplantae</taxon>
        <taxon>Streptophyta</taxon>
        <taxon>Embryophyta</taxon>
        <taxon>Tracheophyta</taxon>
        <taxon>Spermatophyta</taxon>
        <taxon>Magnoliopsida</taxon>
        <taxon>Ranunculales</taxon>
        <taxon>Menispermaceae</taxon>
        <taxon>Menispermoideae</taxon>
        <taxon>Cissampelideae</taxon>
        <taxon>Stephania</taxon>
    </lineage>
</organism>
<proteinExistence type="predicted"/>
<evidence type="ECO:0000313" key="2">
    <source>
        <dbReference type="EMBL" id="KAK9144326.1"/>
    </source>
</evidence>
<accession>A0AAP0PKR0</accession>